<protein>
    <submittedName>
        <fullName evidence="1">DUF4262 domain-containing protein</fullName>
    </submittedName>
</protein>
<proteinExistence type="predicted"/>
<gene>
    <name evidence="1" type="ORF">F0U44_05695</name>
</gene>
<dbReference type="InterPro" id="IPR025358">
    <property type="entry name" value="DUF4262"/>
</dbReference>
<evidence type="ECO:0000313" key="1">
    <source>
        <dbReference type="EMBL" id="KAA1421763.1"/>
    </source>
</evidence>
<dbReference type="EMBL" id="VUJV01000001">
    <property type="protein sequence ID" value="KAA1421763.1"/>
    <property type="molecule type" value="Genomic_DNA"/>
</dbReference>
<reference evidence="1 2" key="1">
    <citation type="submission" date="2019-09" db="EMBL/GenBank/DDBJ databases">
        <title>Nocardioides panacisoli sp. nov., isolated from the soil of a ginseng field.</title>
        <authorList>
            <person name="Cho C."/>
        </authorList>
    </citation>
    <scope>NUCLEOTIDE SEQUENCE [LARGE SCALE GENOMIC DNA]</scope>
    <source>
        <strain evidence="1 2">BN130099</strain>
    </source>
</reference>
<comment type="caution">
    <text evidence="1">The sequence shown here is derived from an EMBL/GenBank/DDBJ whole genome shotgun (WGS) entry which is preliminary data.</text>
</comment>
<evidence type="ECO:0000313" key="2">
    <source>
        <dbReference type="Proteomes" id="UP000325003"/>
    </source>
</evidence>
<keyword evidence="2" id="KW-1185">Reference proteome</keyword>
<dbReference type="Pfam" id="PF14081">
    <property type="entry name" value="DUF4262"/>
    <property type="match status" value="1"/>
</dbReference>
<reference evidence="1 2" key="2">
    <citation type="submission" date="2019-09" db="EMBL/GenBank/DDBJ databases">
        <authorList>
            <person name="Jin C."/>
        </authorList>
    </citation>
    <scope>NUCLEOTIDE SEQUENCE [LARGE SCALE GENOMIC DNA]</scope>
    <source>
        <strain evidence="1 2">BN130099</strain>
    </source>
</reference>
<dbReference type="Proteomes" id="UP000325003">
    <property type="component" value="Unassembled WGS sequence"/>
</dbReference>
<dbReference type="RefSeq" id="WP_149727224.1">
    <property type="nucleotide sequence ID" value="NZ_VUJV01000001.1"/>
</dbReference>
<organism evidence="1 2">
    <name type="scientific">Nocardioides humilatus</name>
    <dbReference type="NCBI Taxonomy" id="2607660"/>
    <lineage>
        <taxon>Bacteria</taxon>
        <taxon>Bacillati</taxon>
        <taxon>Actinomycetota</taxon>
        <taxon>Actinomycetes</taxon>
        <taxon>Propionibacteriales</taxon>
        <taxon>Nocardioidaceae</taxon>
        <taxon>Nocardioides</taxon>
    </lineage>
</organism>
<dbReference type="AlphaFoldDB" id="A0A5B1LMK1"/>
<sequence length="159" mass="18016">MCWQCDNPDKTRADYLEMLQGVIDTHGWAVQAVEKDRWRPGFHYTVGLTPFCIPELLVTGMRQREAMDLLNGAAHHLIHHAAPPFIHGDRDQWEHGVSTEAVDVAEPSIHLVMAYELYGPAVRAVQLVYADDHGRWPWEVGFRGRQSVLGPRALSERAP</sequence>
<name>A0A5B1LMK1_9ACTN</name>
<accession>A0A5B1LMK1</accession>